<name>A0A9W4UHD9_9PLEO</name>
<keyword evidence="3" id="KW-1185">Reference proteome</keyword>
<dbReference type="OrthoDB" id="3793221at2759"/>
<dbReference type="AlphaFoldDB" id="A0A9W4UHD9"/>
<dbReference type="EMBL" id="CAOQHR010000005">
    <property type="protein sequence ID" value="CAI6334742.1"/>
    <property type="molecule type" value="Genomic_DNA"/>
</dbReference>
<protein>
    <submittedName>
        <fullName evidence="2">Uncharacterized protein</fullName>
    </submittedName>
</protein>
<reference evidence="2" key="1">
    <citation type="submission" date="2023-01" db="EMBL/GenBank/DDBJ databases">
        <authorList>
            <person name="Van Ghelder C."/>
            <person name="Rancurel C."/>
        </authorList>
    </citation>
    <scope>NUCLEOTIDE SEQUENCE</scope>
    <source>
        <strain evidence="2">CNCM I-4278</strain>
    </source>
</reference>
<sequence length="608" mass="67783">MNFHFLIITAVIVGSTNAVLGTAGTSKPTPTQVERRADTTEIINLTTFTFRPIDSYLVKKDGHPDPEKDAFQMYPLGIYDDFPREGVTIALGSDLKKRVMDTMGDGCKADPQACRNKLIPIIHNTDVGAHTTRFVLIPSAFLVAAIVRTTAQVLVAATVAGITYEMAHNLKFEYEDLHQMDTLGDPDVMAVKFGMESSPTTITVSKMPSTPEPTGSGEITFETLTADDSDRKKGDLVFHIPADAARQIQDYLRVIDIQQVINICKGHDLFSPQDVGVHRQFGSVVNNIQFCLDSVSQFIPRLINGVPQSAVKFSQENLPLFHGPGQAIDYPLPAISKSDGAIIIPIYHRIVAHMSLVKNLQDDILLNLKIDATLLSMTALGVWLLFHATQNGGRIALDIRVPLSAYSRTITEENFKCPKDILCINKRCAAQVDGQPIPKRNAVCKLEQIKGCPCRRVHYLQPTLTELDWWNSQYTWMQELIKKSNMPQFEPKCQGELQESMDSKMRFKDNMQEACRKHKDIRSGYTIVNRDGTKFWEEAFTMDGMTWTFDFKASPGDRVDTCSFDCETVFTAFADIADCVMPQGVKKTGEIETDCGLFFYSANKHGGD</sequence>
<feature type="chain" id="PRO_5040945082" evidence="1">
    <location>
        <begin position="19"/>
        <end position="608"/>
    </location>
</feature>
<dbReference type="Proteomes" id="UP001152607">
    <property type="component" value="Unassembled WGS sequence"/>
</dbReference>
<organism evidence="2 3">
    <name type="scientific">Periconia digitata</name>
    <dbReference type="NCBI Taxonomy" id="1303443"/>
    <lineage>
        <taxon>Eukaryota</taxon>
        <taxon>Fungi</taxon>
        <taxon>Dikarya</taxon>
        <taxon>Ascomycota</taxon>
        <taxon>Pezizomycotina</taxon>
        <taxon>Dothideomycetes</taxon>
        <taxon>Pleosporomycetidae</taxon>
        <taxon>Pleosporales</taxon>
        <taxon>Massarineae</taxon>
        <taxon>Periconiaceae</taxon>
        <taxon>Periconia</taxon>
    </lineage>
</organism>
<comment type="caution">
    <text evidence="2">The sequence shown here is derived from an EMBL/GenBank/DDBJ whole genome shotgun (WGS) entry which is preliminary data.</text>
</comment>
<accession>A0A9W4UHD9</accession>
<proteinExistence type="predicted"/>
<gene>
    <name evidence="2" type="ORF">PDIGIT_LOCUS7809</name>
</gene>
<evidence type="ECO:0000256" key="1">
    <source>
        <dbReference type="SAM" id="SignalP"/>
    </source>
</evidence>
<evidence type="ECO:0000313" key="3">
    <source>
        <dbReference type="Proteomes" id="UP001152607"/>
    </source>
</evidence>
<keyword evidence="1" id="KW-0732">Signal</keyword>
<feature type="signal peptide" evidence="1">
    <location>
        <begin position="1"/>
        <end position="18"/>
    </location>
</feature>
<evidence type="ECO:0000313" key="2">
    <source>
        <dbReference type="EMBL" id="CAI6334742.1"/>
    </source>
</evidence>